<feature type="compositionally biased region" description="Acidic residues" evidence="1">
    <location>
        <begin position="156"/>
        <end position="167"/>
    </location>
</feature>
<comment type="caution">
    <text evidence="2">The sequence shown here is derived from an EMBL/GenBank/DDBJ whole genome shotgun (WGS) entry which is preliminary data.</text>
</comment>
<feature type="region of interest" description="Disordered" evidence="1">
    <location>
        <begin position="144"/>
        <end position="184"/>
    </location>
</feature>
<sequence length="649" mass="68265">MGFGDPSTEELQRRKRTCLPARPAQALALAALPPSRGSHAAATAALERSSSLVYLLHARSVGRLSRHRALWWNTAPQLARVGCWNAAEGLRAPSVVHQDAVTQIELSHENDGYMCLAVAQANQRIRIVPYSVLRDFAEMQRGARSLASEVNGDDHTDSDEHEEEDDRLGDRDVGSKRSRRRRWQRPQPLPWQDLVEAGRIHRACNGIPRNLNGVSCRMVAEEGNGGDSTPATARLSSVLTLNTHSCVACLGWDPRRRGRLALVDRTSPSIMVLDLGRLPSGRSGGGDRVGGFVRIQLNIGSGVPGGAAARAMAYLKYGSTNAPYTLAGAGRASGEGAVVHLWDERWGSLPVSRLTCPGGASLLARMEPSLDGTALLGVVYPGTLVLWDIRRASSTAANSAVFNLGSAVPAPSAVVGHWDLLAPLVAAGCRLAISSLAPDPGDASRTAVLMQDGSLAIWSLASGAVTHAYPALTSPTVLLPDAVARAPLVPSAAATMGPALGAQQQLRPGHLIAVTEPRGVDASELSSYCRLGGCELYGAWDDDVCGFWHPAAIQRMPCAGDDAGAEAGLGPGFVMNDCRISCTSAMVRGSAGAVSGIVPVELPASLLSPLQPAVSVPVSDWTLCMACIPDSGDLVAGSLRGQLAYYWKA</sequence>
<evidence type="ECO:0000256" key="1">
    <source>
        <dbReference type="SAM" id="MobiDB-lite"/>
    </source>
</evidence>
<dbReference type="Gene3D" id="2.130.10.10">
    <property type="entry name" value="YVTN repeat-like/Quinoprotein amine dehydrogenase"/>
    <property type="match status" value="1"/>
</dbReference>
<dbReference type="InterPro" id="IPR015943">
    <property type="entry name" value="WD40/YVTN_repeat-like_dom_sf"/>
</dbReference>
<name>A0ABQ5SN20_9CHLO</name>
<accession>A0ABQ5SN20</accession>
<gene>
    <name evidence="2" type="ORF">VaNZ11_016153</name>
</gene>
<reference evidence="2 3" key="1">
    <citation type="journal article" date="2023" name="IScience">
        <title>Expanded male sex-determining region conserved during the evolution of homothallism in the green alga Volvox.</title>
        <authorList>
            <person name="Yamamoto K."/>
            <person name="Matsuzaki R."/>
            <person name="Mahakham W."/>
            <person name="Heman W."/>
            <person name="Sekimoto H."/>
            <person name="Kawachi M."/>
            <person name="Minakuchi Y."/>
            <person name="Toyoda A."/>
            <person name="Nozaki H."/>
        </authorList>
    </citation>
    <scope>NUCLEOTIDE SEQUENCE [LARGE SCALE GENOMIC DNA]</scope>
    <source>
        <strain evidence="2 3">NIES-4468</strain>
    </source>
</reference>
<proteinExistence type="predicted"/>
<evidence type="ECO:0000313" key="3">
    <source>
        <dbReference type="Proteomes" id="UP001165090"/>
    </source>
</evidence>
<dbReference type="SUPFAM" id="SSF50978">
    <property type="entry name" value="WD40 repeat-like"/>
    <property type="match status" value="1"/>
</dbReference>
<keyword evidence="3" id="KW-1185">Reference proteome</keyword>
<dbReference type="EMBL" id="BSDZ01000101">
    <property type="protein sequence ID" value="GLI71036.1"/>
    <property type="molecule type" value="Genomic_DNA"/>
</dbReference>
<organism evidence="2 3">
    <name type="scientific">Volvox africanus</name>
    <dbReference type="NCBI Taxonomy" id="51714"/>
    <lineage>
        <taxon>Eukaryota</taxon>
        <taxon>Viridiplantae</taxon>
        <taxon>Chlorophyta</taxon>
        <taxon>core chlorophytes</taxon>
        <taxon>Chlorophyceae</taxon>
        <taxon>CS clade</taxon>
        <taxon>Chlamydomonadales</taxon>
        <taxon>Volvocaceae</taxon>
        <taxon>Volvox</taxon>
    </lineage>
</organism>
<dbReference type="InterPro" id="IPR036322">
    <property type="entry name" value="WD40_repeat_dom_sf"/>
</dbReference>
<protein>
    <submittedName>
        <fullName evidence="2">Uncharacterized protein</fullName>
    </submittedName>
</protein>
<evidence type="ECO:0000313" key="2">
    <source>
        <dbReference type="EMBL" id="GLI71036.1"/>
    </source>
</evidence>
<dbReference type="Proteomes" id="UP001165090">
    <property type="component" value="Unassembled WGS sequence"/>
</dbReference>